<evidence type="ECO:0000313" key="2">
    <source>
        <dbReference type="EMBL" id="RUO79997.1"/>
    </source>
</evidence>
<dbReference type="Pfam" id="PF08668">
    <property type="entry name" value="HDOD"/>
    <property type="match status" value="1"/>
</dbReference>
<dbReference type="Gene3D" id="1.10.3210.10">
    <property type="entry name" value="Hypothetical protein af1432"/>
    <property type="match status" value="1"/>
</dbReference>
<name>A0A432ZQ22_9GAMM</name>
<keyword evidence="3" id="KW-1185">Reference proteome</keyword>
<dbReference type="OrthoDB" id="9804751at2"/>
<proteinExistence type="predicted"/>
<accession>A0A432ZQ22</accession>
<organism evidence="2 3">
    <name type="scientific">Idiomarina tyrosinivorans</name>
    <dbReference type="NCBI Taxonomy" id="1445662"/>
    <lineage>
        <taxon>Bacteria</taxon>
        <taxon>Pseudomonadati</taxon>
        <taxon>Pseudomonadota</taxon>
        <taxon>Gammaproteobacteria</taxon>
        <taxon>Alteromonadales</taxon>
        <taxon>Idiomarinaceae</taxon>
        <taxon>Idiomarina</taxon>
    </lineage>
</organism>
<dbReference type="InterPro" id="IPR014408">
    <property type="entry name" value="dGMP_Pdiesterase_EAL/HD-GYP"/>
</dbReference>
<comment type="caution">
    <text evidence="2">The sequence shown here is derived from an EMBL/GenBank/DDBJ whole genome shotgun (WGS) entry which is preliminary data.</text>
</comment>
<dbReference type="Pfam" id="PF00563">
    <property type="entry name" value="EAL"/>
    <property type="match status" value="1"/>
</dbReference>
<feature type="domain" description="HDOD" evidence="1">
    <location>
        <begin position="198"/>
        <end position="385"/>
    </location>
</feature>
<dbReference type="Gene3D" id="3.20.20.450">
    <property type="entry name" value="EAL domain"/>
    <property type="match status" value="1"/>
</dbReference>
<dbReference type="InterPro" id="IPR013976">
    <property type="entry name" value="HDOD"/>
</dbReference>
<evidence type="ECO:0000259" key="1">
    <source>
        <dbReference type="PROSITE" id="PS51833"/>
    </source>
</evidence>
<sequence length="402" mass="46598">MPYSYIARQAILDRQQRVYGYELLFRDSNDNRFPDIHPDEATSKVLLQQHLLGDIETLCMGRQAFINFHTNTLIHHFPSFLNNDNIWIEVLETVDLNPDLIKACEIASGKGYRIALDDHDFTERWDILMPHVHLVKVDIQEQGLDIADRLTRFKQHGVPLLAERVETKEQFNTCLELGFDFFQGFFFEQPEIVRQHSLTPQRISMLNLLSEVFKNKLDFKRLGEIIQQDLSLTYSLLKLVNSPALGARVKIKDIRQALAYLGERELKRFLTLVLLANVTSDKPEELTIKSVTRARFMELLTREMLNQQHADTAFMVGMLSLLDAILGQPMEVLTERLPLSQDVVDALTSRKGVWGHLLHLCELYERGKWHALEKHPLQSRLSKTDIGQHFIDASQWCRLMLV</sequence>
<dbReference type="InterPro" id="IPR001633">
    <property type="entry name" value="EAL_dom"/>
</dbReference>
<dbReference type="Proteomes" id="UP000287996">
    <property type="component" value="Unassembled WGS sequence"/>
</dbReference>
<dbReference type="RefSeq" id="WP_126842173.1">
    <property type="nucleotide sequence ID" value="NZ_PIQH01000007.1"/>
</dbReference>
<dbReference type="PROSITE" id="PS51833">
    <property type="entry name" value="HDOD"/>
    <property type="match status" value="1"/>
</dbReference>
<dbReference type="InterPro" id="IPR052340">
    <property type="entry name" value="RNase_Y/CdgJ"/>
</dbReference>
<dbReference type="PIRSF" id="PIRSF003180">
    <property type="entry name" value="DiGMPpdiest_YuxH"/>
    <property type="match status" value="1"/>
</dbReference>
<dbReference type="EMBL" id="PIQH01000007">
    <property type="protein sequence ID" value="RUO79997.1"/>
    <property type="molecule type" value="Genomic_DNA"/>
</dbReference>
<dbReference type="InterPro" id="IPR035919">
    <property type="entry name" value="EAL_sf"/>
</dbReference>
<dbReference type="SUPFAM" id="SSF109604">
    <property type="entry name" value="HD-domain/PDEase-like"/>
    <property type="match status" value="1"/>
</dbReference>
<reference evidence="2 3" key="1">
    <citation type="journal article" date="2011" name="Front. Microbiol.">
        <title>Genomic signatures of strain selection and enhancement in Bacillus atrophaeus var. globigii, a historical biowarfare simulant.</title>
        <authorList>
            <person name="Gibbons H.S."/>
            <person name="Broomall S.M."/>
            <person name="McNew L.A."/>
            <person name="Daligault H."/>
            <person name="Chapman C."/>
            <person name="Bruce D."/>
            <person name="Karavis M."/>
            <person name="Krepps M."/>
            <person name="McGregor P.A."/>
            <person name="Hong C."/>
            <person name="Park K.H."/>
            <person name="Akmal A."/>
            <person name="Feldman A."/>
            <person name="Lin J.S."/>
            <person name="Chang W.E."/>
            <person name="Higgs B.W."/>
            <person name="Demirev P."/>
            <person name="Lindquist J."/>
            <person name="Liem A."/>
            <person name="Fochler E."/>
            <person name="Read T.D."/>
            <person name="Tapia R."/>
            <person name="Johnson S."/>
            <person name="Bishop-Lilly K.A."/>
            <person name="Detter C."/>
            <person name="Han C."/>
            <person name="Sozhamannan S."/>
            <person name="Rosenzweig C.N."/>
            <person name="Skowronski E.W."/>
        </authorList>
    </citation>
    <scope>NUCLEOTIDE SEQUENCE [LARGE SCALE GENOMIC DNA]</scope>
    <source>
        <strain evidence="2 3">CC-PW-9</strain>
    </source>
</reference>
<dbReference type="PANTHER" id="PTHR33525">
    <property type="match status" value="1"/>
</dbReference>
<evidence type="ECO:0000313" key="3">
    <source>
        <dbReference type="Proteomes" id="UP000287996"/>
    </source>
</evidence>
<dbReference type="SUPFAM" id="SSF141868">
    <property type="entry name" value="EAL domain-like"/>
    <property type="match status" value="1"/>
</dbReference>
<gene>
    <name evidence="2" type="ORF">CWI84_08540</name>
</gene>
<dbReference type="AlphaFoldDB" id="A0A432ZQ22"/>
<dbReference type="PANTHER" id="PTHR33525:SF4">
    <property type="entry name" value="CYCLIC DI-GMP PHOSPHODIESTERASE CDGJ"/>
    <property type="match status" value="1"/>
</dbReference>
<protein>
    <recommendedName>
        <fullName evidence="1">HDOD domain-containing protein</fullName>
    </recommendedName>
</protein>